<feature type="region of interest" description="Disordered" evidence="1">
    <location>
        <begin position="78"/>
        <end position="120"/>
    </location>
</feature>
<dbReference type="OrthoDB" id="8245037at2"/>
<dbReference type="Proteomes" id="UP000052023">
    <property type="component" value="Unassembled WGS sequence"/>
</dbReference>
<proteinExistence type="predicted"/>
<evidence type="ECO:0000256" key="1">
    <source>
        <dbReference type="SAM" id="MobiDB-lite"/>
    </source>
</evidence>
<dbReference type="AlphaFoldDB" id="A0A0R3NJ83"/>
<evidence type="ECO:0000313" key="3">
    <source>
        <dbReference type="Proteomes" id="UP000052023"/>
    </source>
</evidence>
<comment type="caution">
    <text evidence="2">The sequence shown here is derived from an EMBL/GenBank/DDBJ whole genome shotgun (WGS) entry which is preliminary data.</text>
</comment>
<keyword evidence="3" id="KW-1185">Reference proteome</keyword>
<dbReference type="EMBL" id="LLYA01000002">
    <property type="protein sequence ID" value="KRR29926.1"/>
    <property type="molecule type" value="Genomic_DNA"/>
</dbReference>
<sequence length="120" mass="13186">MQTQRIVLALALAIGGGTGVAVPAFSQEYRGTWEQQMACTPDVWRLCGDQIPDVNRIVACLRQNTPQLSTGCRAVFETQANAQPTPPPRGVPQQTVPRSRAPQPVQPQAVQPRPFFEDDY</sequence>
<name>A0A0R3NJ83_9BRAD</name>
<gene>
    <name evidence="2" type="ORF">CQ13_14015</name>
</gene>
<accession>A0A0R3NJ83</accession>
<feature type="compositionally biased region" description="Low complexity" evidence="1">
    <location>
        <begin position="96"/>
        <end position="114"/>
    </location>
</feature>
<organism evidence="2 3">
    <name type="scientific">Bradyrhizobium retamae</name>
    <dbReference type="NCBI Taxonomy" id="1300035"/>
    <lineage>
        <taxon>Bacteria</taxon>
        <taxon>Pseudomonadati</taxon>
        <taxon>Pseudomonadota</taxon>
        <taxon>Alphaproteobacteria</taxon>
        <taxon>Hyphomicrobiales</taxon>
        <taxon>Nitrobacteraceae</taxon>
        <taxon>Bradyrhizobium</taxon>
    </lineage>
</organism>
<protein>
    <submittedName>
        <fullName evidence="2">Uncharacterized protein</fullName>
    </submittedName>
</protein>
<reference evidence="2 3" key="1">
    <citation type="submission" date="2014-03" db="EMBL/GenBank/DDBJ databases">
        <title>Bradyrhizobium valentinum sp. nov., isolated from effective nodules of Lupinus mariae-josephae, a lupine endemic of basic-lime soils in Eastern Spain.</title>
        <authorList>
            <person name="Duran D."/>
            <person name="Rey L."/>
            <person name="Navarro A."/>
            <person name="Busquets A."/>
            <person name="Imperial J."/>
            <person name="Ruiz-Argueso T."/>
        </authorList>
    </citation>
    <scope>NUCLEOTIDE SEQUENCE [LARGE SCALE GENOMIC DNA]</scope>
    <source>
        <strain evidence="2 3">Ro19</strain>
    </source>
</reference>
<evidence type="ECO:0000313" key="2">
    <source>
        <dbReference type="EMBL" id="KRR29926.1"/>
    </source>
</evidence>
<dbReference type="RefSeq" id="WP_057841454.1">
    <property type="nucleotide sequence ID" value="NZ_LLYA01000002.1"/>
</dbReference>